<dbReference type="RefSeq" id="XP_002289403.1">
    <property type="nucleotide sequence ID" value="XM_002289367.1"/>
</dbReference>
<reference evidence="12 13" key="1">
    <citation type="journal article" date="2004" name="Science">
        <title>The genome of the diatom Thalassiosira pseudonana: ecology, evolution, and metabolism.</title>
        <authorList>
            <person name="Armbrust E.V."/>
            <person name="Berges J.A."/>
            <person name="Bowler C."/>
            <person name="Green B.R."/>
            <person name="Martinez D."/>
            <person name="Putnam N.H."/>
            <person name="Zhou S."/>
            <person name="Allen A.E."/>
            <person name="Apt K.E."/>
            <person name="Bechner M."/>
            <person name="Brzezinski M.A."/>
            <person name="Chaal B.K."/>
            <person name="Chiovitti A."/>
            <person name="Davis A.K."/>
            <person name="Demarest M.S."/>
            <person name="Detter J.C."/>
            <person name="Glavina T."/>
            <person name="Goodstein D."/>
            <person name="Hadi M.Z."/>
            <person name="Hellsten U."/>
            <person name="Hildebrand M."/>
            <person name="Jenkins B.D."/>
            <person name="Jurka J."/>
            <person name="Kapitonov V.V."/>
            <person name="Kroger N."/>
            <person name="Lau W.W."/>
            <person name="Lane T.W."/>
            <person name="Larimer F.W."/>
            <person name="Lippmeier J.C."/>
            <person name="Lucas S."/>
            <person name="Medina M."/>
            <person name="Montsant A."/>
            <person name="Obornik M."/>
            <person name="Parker M.S."/>
            <person name="Palenik B."/>
            <person name="Pazour G.J."/>
            <person name="Richardson P.M."/>
            <person name="Rynearson T.A."/>
            <person name="Saito M.A."/>
            <person name="Schwartz D.C."/>
            <person name="Thamatrakoln K."/>
            <person name="Valentin K."/>
            <person name="Vardi A."/>
            <person name="Wilkerson F.P."/>
            <person name="Rokhsar D.S."/>
        </authorList>
    </citation>
    <scope>NUCLEOTIDE SEQUENCE [LARGE SCALE GENOMIC DNA]</scope>
    <source>
        <strain evidence="12 13">CCMP1335</strain>
    </source>
</reference>
<keyword evidence="13" id="KW-1185">Reference proteome</keyword>
<dbReference type="STRING" id="35128.B8BZT1"/>
<keyword evidence="8 9" id="KW-0472">Membrane</keyword>
<evidence type="ECO:0000256" key="8">
    <source>
        <dbReference type="ARBA" id="ARBA00023136"/>
    </source>
</evidence>
<dbReference type="PROSITE" id="PS50893">
    <property type="entry name" value="ABC_TRANSPORTER_2"/>
    <property type="match status" value="2"/>
</dbReference>
<dbReference type="FunCoup" id="B8BZT1">
    <property type="interactions" value="3"/>
</dbReference>
<dbReference type="AlphaFoldDB" id="B8BZT1"/>
<dbReference type="Gene3D" id="3.40.50.300">
    <property type="entry name" value="P-loop containing nucleotide triphosphate hydrolases"/>
    <property type="match status" value="2"/>
</dbReference>
<dbReference type="InterPro" id="IPR003439">
    <property type="entry name" value="ABC_transporter-like_ATP-bd"/>
</dbReference>
<evidence type="ECO:0000256" key="4">
    <source>
        <dbReference type="ARBA" id="ARBA00022692"/>
    </source>
</evidence>
<dbReference type="CDD" id="cd03250">
    <property type="entry name" value="ABCC_MRP_domain1"/>
    <property type="match status" value="1"/>
</dbReference>
<dbReference type="SUPFAM" id="SSF52540">
    <property type="entry name" value="P-loop containing nucleoside triphosphate hydrolases"/>
    <property type="match status" value="2"/>
</dbReference>
<dbReference type="Pfam" id="PF00664">
    <property type="entry name" value="ABC_membrane"/>
    <property type="match status" value="2"/>
</dbReference>
<keyword evidence="6" id="KW-0067">ATP-binding</keyword>
<reference evidence="12 13" key="2">
    <citation type="journal article" date="2008" name="Nature">
        <title>The Phaeodactylum genome reveals the evolutionary history of diatom genomes.</title>
        <authorList>
            <person name="Bowler C."/>
            <person name="Allen A.E."/>
            <person name="Badger J.H."/>
            <person name="Grimwood J."/>
            <person name="Jabbari K."/>
            <person name="Kuo A."/>
            <person name="Maheswari U."/>
            <person name="Martens C."/>
            <person name="Maumus F."/>
            <person name="Otillar R.P."/>
            <person name="Rayko E."/>
            <person name="Salamov A."/>
            <person name="Vandepoele K."/>
            <person name="Beszteri B."/>
            <person name="Gruber A."/>
            <person name="Heijde M."/>
            <person name="Katinka M."/>
            <person name="Mock T."/>
            <person name="Valentin K."/>
            <person name="Verret F."/>
            <person name="Berges J.A."/>
            <person name="Brownlee C."/>
            <person name="Cadoret J.P."/>
            <person name="Chiovitti A."/>
            <person name="Choi C.J."/>
            <person name="Coesel S."/>
            <person name="De Martino A."/>
            <person name="Detter J.C."/>
            <person name="Durkin C."/>
            <person name="Falciatore A."/>
            <person name="Fournet J."/>
            <person name="Haruta M."/>
            <person name="Huysman M.J."/>
            <person name="Jenkins B.D."/>
            <person name="Jiroutova K."/>
            <person name="Jorgensen R.E."/>
            <person name="Joubert Y."/>
            <person name="Kaplan A."/>
            <person name="Kroger N."/>
            <person name="Kroth P.G."/>
            <person name="La Roche J."/>
            <person name="Lindquist E."/>
            <person name="Lommer M."/>
            <person name="Martin-Jezequel V."/>
            <person name="Lopez P.J."/>
            <person name="Lucas S."/>
            <person name="Mangogna M."/>
            <person name="McGinnis K."/>
            <person name="Medlin L.K."/>
            <person name="Montsant A."/>
            <person name="Oudot-Le Secq M.P."/>
            <person name="Napoli C."/>
            <person name="Obornik M."/>
            <person name="Parker M.S."/>
            <person name="Petit J.L."/>
            <person name="Porcel B.M."/>
            <person name="Poulsen N."/>
            <person name="Robison M."/>
            <person name="Rychlewski L."/>
            <person name="Rynearson T.A."/>
            <person name="Schmutz J."/>
            <person name="Shapiro H."/>
            <person name="Siaut M."/>
            <person name="Stanley M."/>
            <person name="Sussman M.R."/>
            <person name="Taylor A.R."/>
            <person name="Vardi A."/>
            <person name="von Dassow P."/>
            <person name="Vyverman W."/>
            <person name="Willis A."/>
            <person name="Wyrwicz L.S."/>
            <person name="Rokhsar D.S."/>
            <person name="Weissenbach J."/>
            <person name="Armbrust E.V."/>
            <person name="Green B.R."/>
            <person name="Van de Peer Y."/>
            <person name="Grigoriev I.V."/>
        </authorList>
    </citation>
    <scope>NUCLEOTIDE SEQUENCE [LARGE SCALE GENOMIC DNA]</scope>
    <source>
        <strain evidence="12 13">CCMP1335</strain>
    </source>
</reference>
<dbReference type="EMBL" id="CM000641">
    <property type="protein sequence ID" value="EED92940.1"/>
    <property type="molecule type" value="Genomic_DNA"/>
</dbReference>
<feature type="domain" description="ABC transmembrane type-1" evidence="11">
    <location>
        <begin position="1"/>
        <end position="218"/>
    </location>
</feature>
<dbReference type="CDD" id="cd03244">
    <property type="entry name" value="ABCC_MRP_domain2"/>
    <property type="match status" value="1"/>
</dbReference>
<accession>B8BZT1</accession>
<dbReference type="InterPro" id="IPR027417">
    <property type="entry name" value="P-loop_NTPase"/>
</dbReference>
<evidence type="ECO:0000256" key="7">
    <source>
        <dbReference type="ARBA" id="ARBA00022989"/>
    </source>
</evidence>
<dbReference type="InterPro" id="IPR011527">
    <property type="entry name" value="ABC1_TM_dom"/>
</dbReference>
<proteinExistence type="inferred from homology"/>
<evidence type="ECO:0000313" key="13">
    <source>
        <dbReference type="Proteomes" id="UP000001449"/>
    </source>
</evidence>
<dbReference type="InterPro" id="IPR003593">
    <property type="entry name" value="AAA+_ATPase"/>
</dbReference>
<keyword evidence="3" id="KW-0813">Transport</keyword>
<feature type="transmembrane region" description="Helical" evidence="9">
    <location>
        <begin position="633"/>
        <end position="649"/>
    </location>
</feature>
<feature type="transmembrane region" description="Helical" evidence="9">
    <location>
        <begin position="685"/>
        <end position="714"/>
    </location>
</feature>
<feature type="transmembrane region" description="Helical" evidence="9">
    <location>
        <begin position="155"/>
        <end position="172"/>
    </location>
</feature>
<feature type="transmembrane region" description="Helical" evidence="9">
    <location>
        <begin position="790"/>
        <end position="823"/>
    </location>
</feature>
<dbReference type="InterPro" id="IPR044726">
    <property type="entry name" value="ABCC_6TM_D2"/>
</dbReference>
<dbReference type="PROSITE" id="PS00211">
    <property type="entry name" value="ABC_TRANSPORTER_1"/>
    <property type="match status" value="2"/>
</dbReference>
<dbReference type="GO" id="GO:0016887">
    <property type="term" value="F:ATP hydrolysis activity"/>
    <property type="evidence" value="ECO:0007669"/>
    <property type="project" value="InterPro"/>
</dbReference>
<dbReference type="GO" id="GO:0005886">
    <property type="term" value="C:plasma membrane"/>
    <property type="evidence" value="ECO:0000318"/>
    <property type="project" value="GO_Central"/>
</dbReference>
<dbReference type="CDD" id="cd18579">
    <property type="entry name" value="ABC_6TM_ABCC_D1"/>
    <property type="match status" value="1"/>
</dbReference>
<evidence type="ECO:0000256" key="2">
    <source>
        <dbReference type="ARBA" id="ARBA00009726"/>
    </source>
</evidence>
<dbReference type="FunFam" id="3.40.50.300:FF:000838">
    <property type="entry name" value="ABC multidrug transporter (Eurofung)"/>
    <property type="match status" value="1"/>
</dbReference>
<feature type="transmembrane region" description="Helical" evidence="9">
    <location>
        <begin position="537"/>
        <end position="557"/>
    </location>
</feature>
<sequence>MKSGVTIRVAIIGAIYERVLELTPKGKIGLTTGAVTNLFAIDTQKLFEVTAEGHLLWSAPLSMLLVAIMLIFVVGPSMAVGIVLLLLFAPIVQMISNKMMEIRKQRVKVTDRRVEIVNAMLQGIKVTKLNNYESRYIERIQQVRDEELGLLRRELYVWSMVMAVQFISPVVASAGAFAAYVLAGNILTTADAFTALLLFNALRFPINYASRLIGKVAQARESARRISIFMKRENGTFRAGDNISHKSWDDINCGADDDGFTVGGINMSVGPGEILAIVGPVGSGKSTIINAIIGEVSVSPETTIQTHGKLAYASQVAFILNATLRDNILFGNPFDVVRYNQVLHSCCLLSDIEQLSAGDMTEIGERGVTLSGGQKQRVSIARVVYSNPDIALFDDPLSALDAGTSRKVFDRLFKQSRNTLLSKTAVVLVTHASHFLHRVDQVMVVVDGTVPFSGTWDELCSAEVDDAKAKVALESIRNAVQEDGGNESFEEKFNHSVLTNTEVDRFKEAMLSSSVHETLMQQEAREHGITRTWAWTLWFREAGGAFFSFGIGTLFALEKLFYFGTEWWMTRWTKAIDEPINFLGIEFPPQSDGLHAQYLYLAVYAIFLVIGFVCAFLRTIWIVSGGIKCSKQLYSTMTACVLHAPMVYFETTPMGRLLNRFTYDAEILDVTLVWSMSMLLIASSWFLTALIVMVVILPWMLIVMLPITVCYWMIQLHYRKSGADLQRLDAVSRSPLQAMLAEGIEGSATIRTFNKETTFAHRFHGSADKNTSAQLNFISAQRWLGIRIELLGVTIVFVATLLVIIFNEVFGLSAGLVALLIRWSSGLTVSLSFLVDNAAEAEGAITAIERIKKMADTPQEPNFEKKKNPAVDSAWPTKGELTFSNVNMRYRPRLPLALDGLSFHVKAGQHCGVVGRTGAGKSSLSVALFRLVEIEGGTISVDDVDLSTLGLSDVRGRPNGIAIIPQDPFLFAGSLRECLDPFGVCSDEKLLEALLSVRMLNGGKGKEHLDSRVEEGGANYSVGERSLLVLARAMLARPKLLLMDEATANIDRETDNFIQKMLRTRFEETTLITIAHRLDTIMDYDVILVMADGKVAEFGPPTELLELHGEFADLVNATGEGASSLIAMAMKAHEEKQKKTKTT</sequence>
<keyword evidence="5" id="KW-0547">Nucleotide-binding</keyword>
<evidence type="ECO:0000256" key="1">
    <source>
        <dbReference type="ARBA" id="ARBA00004141"/>
    </source>
</evidence>
<comment type="subcellular location">
    <subcellularLocation>
        <location evidence="1">Membrane</location>
        <topology evidence="1">Multi-pass membrane protein</topology>
    </subcellularLocation>
</comment>
<feature type="transmembrane region" description="Helical" evidence="9">
    <location>
        <begin position="79"/>
        <end position="96"/>
    </location>
</feature>
<dbReference type="InterPro" id="IPR017871">
    <property type="entry name" value="ABC_transporter-like_CS"/>
</dbReference>
<dbReference type="InParanoid" id="B8BZT1"/>
<organism evidence="12 13">
    <name type="scientific">Thalassiosira pseudonana</name>
    <name type="common">Marine diatom</name>
    <name type="synonym">Cyclotella nana</name>
    <dbReference type="NCBI Taxonomy" id="35128"/>
    <lineage>
        <taxon>Eukaryota</taxon>
        <taxon>Sar</taxon>
        <taxon>Stramenopiles</taxon>
        <taxon>Ochrophyta</taxon>
        <taxon>Bacillariophyta</taxon>
        <taxon>Coscinodiscophyceae</taxon>
        <taxon>Thalassiosirophycidae</taxon>
        <taxon>Thalassiosirales</taxon>
        <taxon>Thalassiosiraceae</taxon>
        <taxon>Thalassiosira</taxon>
    </lineage>
</organism>
<dbReference type="PANTHER" id="PTHR24223:SF456">
    <property type="entry name" value="MULTIDRUG RESISTANCE-ASSOCIATED PROTEIN LETHAL(2)03659"/>
    <property type="match status" value="1"/>
</dbReference>
<dbReference type="Proteomes" id="UP000001449">
    <property type="component" value="Chromosome 4"/>
</dbReference>
<feature type="transmembrane region" description="Helical" evidence="9">
    <location>
        <begin position="55"/>
        <end position="73"/>
    </location>
</feature>
<dbReference type="CDD" id="cd18580">
    <property type="entry name" value="ABC_6TM_ABCC_D2"/>
    <property type="match status" value="1"/>
</dbReference>
<feature type="transmembrane region" description="Helical" evidence="9">
    <location>
        <begin position="598"/>
        <end position="621"/>
    </location>
</feature>
<dbReference type="SMART" id="SM00382">
    <property type="entry name" value="AAA"/>
    <property type="match status" value="2"/>
</dbReference>
<evidence type="ECO:0000256" key="5">
    <source>
        <dbReference type="ARBA" id="ARBA00022741"/>
    </source>
</evidence>
<dbReference type="OMA" id="LHYRKSG"/>
<dbReference type="InterPro" id="IPR050173">
    <property type="entry name" value="ABC_transporter_C-like"/>
</dbReference>
<evidence type="ECO:0000313" key="12">
    <source>
        <dbReference type="EMBL" id="EED92940.1"/>
    </source>
</evidence>
<dbReference type="eggNOG" id="KOG0054">
    <property type="taxonomic scope" value="Eukaryota"/>
</dbReference>
<dbReference type="FunFam" id="3.40.50.300:FF:000997">
    <property type="entry name" value="Multidrug resistance-associated protein 1"/>
    <property type="match status" value="1"/>
</dbReference>
<dbReference type="GeneID" id="7446144"/>
<evidence type="ECO:0000256" key="3">
    <source>
        <dbReference type="ARBA" id="ARBA00022448"/>
    </source>
</evidence>
<dbReference type="Pfam" id="PF00005">
    <property type="entry name" value="ABC_tran"/>
    <property type="match status" value="2"/>
</dbReference>
<evidence type="ECO:0000259" key="11">
    <source>
        <dbReference type="PROSITE" id="PS50929"/>
    </source>
</evidence>
<gene>
    <name evidence="12" type="ORF">THAPSDRAFT_40385</name>
</gene>
<feature type="domain" description="ABC transmembrane type-1" evidence="11">
    <location>
        <begin position="580"/>
        <end position="843"/>
    </location>
</feature>
<evidence type="ECO:0000259" key="10">
    <source>
        <dbReference type="PROSITE" id="PS50893"/>
    </source>
</evidence>
<evidence type="ECO:0000256" key="6">
    <source>
        <dbReference type="ARBA" id="ARBA00022840"/>
    </source>
</evidence>
<feature type="domain" description="ABC transporter" evidence="10">
    <location>
        <begin position="881"/>
        <end position="1117"/>
    </location>
</feature>
<dbReference type="InterPro" id="IPR036640">
    <property type="entry name" value="ABC1_TM_sf"/>
</dbReference>
<dbReference type="FunFam" id="1.20.1560.10:FF:000509">
    <property type="entry name" value="ABC transporter, MRP family"/>
    <property type="match status" value="1"/>
</dbReference>
<dbReference type="InterPro" id="IPR044746">
    <property type="entry name" value="ABCC_6TM_D1"/>
</dbReference>
<dbReference type="HOGENOM" id="CLU_000604_27_1_1"/>
<name>B8BZT1_THAPS</name>
<dbReference type="PROSITE" id="PS50929">
    <property type="entry name" value="ABC_TM1F"/>
    <property type="match status" value="2"/>
</dbReference>
<dbReference type="GO" id="GO:0055085">
    <property type="term" value="P:transmembrane transport"/>
    <property type="evidence" value="ECO:0000318"/>
    <property type="project" value="GO_Central"/>
</dbReference>
<dbReference type="Gene3D" id="1.20.1560.10">
    <property type="entry name" value="ABC transporter type 1, transmembrane domain"/>
    <property type="match status" value="2"/>
</dbReference>
<dbReference type="KEGG" id="tps:THAPSDRAFT_40385"/>
<feature type="domain" description="ABC transporter" evidence="10">
    <location>
        <begin position="246"/>
        <end position="472"/>
    </location>
</feature>
<keyword evidence="7 9" id="KW-1133">Transmembrane helix</keyword>
<dbReference type="PANTHER" id="PTHR24223">
    <property type="entry name" value="ATP-BINDING CASSETTE SUB-FAMILY C"/>
    <property type="match status" value="1"/>
</dbReference>
<dbReference type="PaxDb" id="35128-Thaps40385"/>
<dbReference type="SUPFAM" id="SSF90123">
    <property type="entry name" value="ABC transporter transmembrane region"/>
    <property type="match status" value="2"/>
</dbReference>
<keyword evidence="4 9" id="KW-0812">Transmembrane</keyword>
<dbReference type="GO" id="GO:0005524">
    <property type="term" value="F:ATP binding"/>
    <property type="evidence" value="ECO:0007669"/>
    <property type="project" value="UniProtKB-KW"/>
</dbReference>
<protein>
    <submittedName>
        <fullName evidence="12">ABC transporter</fullName>
    </submittedName>
</protein>
<evidence type="ECO:0000256" key="9">
    <source>
        <dbReference type="SAM" id="Phobius"/>
    </source>
</evidence>
<comment type="similarity">
    <text evidence="2">Belongs to the ABC transporter superfamily. ABCC family. Conjugate transporter (TC 3.A.1.208) subfamily.</text>
</comment>
<dbReference type="GO" id="GO:0140359">
    <property type="term" value="F:ABC-type transporter activity"/>
    <property type="evidence" value="ECO:0000318"/>
    <property type="project" value="GO_Central"/>
</dbReference>